<proteinExistence type="inferred from homology"/>
<dbReference type="GO" id="GO:0005840">
    <property type="term" value="C:ribosome"/>
    <property type="evidence" value="ECO:0007669"/>
    <property type="project" value="UniProtKB-KW"/>
</dbReference>
<dbReference type="SUPFAM" id="SSF54999">
    <property type="entry name" value="Ribosomal protein S10"/>
    <property type="match status" value="1"/>
</dbReference>
<protein>
    <submittedName>
        <fullName evidence="6">Mitochondrial 37S ribosomal protein rsm10</fullName>
        <ecNumber evidence="6">6.1.1.2</ecNumber>
    </submittedName>
</protein>
<feature type="domain" description="Small ribosomal subunit protein uS10" evidence="5">
    <location>
        <begin position="138"/>
        <end position="235"/>
    </location>
</feature>
<comment type="caution">
    <text evidence="6">The sequence shown here is derived from an EMBL/GenBank/DDBJ whole genome shotgun (WGS) entry which is preliminary data.</text>
</comment>
<evidence type="ECO:0000259" key="5">
    <source>
        <dbReference type="SMART" id="SM01403"/>
    </source>
</evidence>
<reference evidence="6 7" key="1">
    <citation type="submission" date="2023-08" db="EMBL/GenBank/DDBJ databases">
        <title>Black Yeasts Isolated from many extreme environments.</title>
        <authorList>
            <person name="Coleine C."/>
            <person name="Stajich J.E."/>
            <person name="Selbmann L."/>
        </authorList>
    </citation>
    <scope>NUCLEOTIDE SEQUENCE [LARGE SCALE GENOMIC DNA]</scope>
    <source>
        <strain evidence="6 7">CCFEE 5885</strain>
    </source>
</reference>
<evidence type="ECO:0000256" key="2">
    <source>
        <dbReference type="ARBA" id="ARBA00022980"/>
    </source>
</evidence>
<dbReference type="InterPro" id="IPR001848">
    <property type="entry name" value="Ribosomal_uS10"/>
</dbReference>
<dbReference type="Proteomes" id="UP001345013">
    <property type="component" value="Unassembled WGS sequence"/>
</dbReference>
<evidence type="ECO:0000256" key="3">
    <source>
        <dbReference type="ARBA" id="ARBA00023274"/>
    </source>
</evidence>
<comment type="similarity">
    <text evidence="1">Belongs to the universal ribosomal protein uS10 family.</text>
</comment>
<keyword evidence="7" id="KW-1185">Reference proteome</keyword>
<keyword evidence="6" id="KW-0436">Ligase</keyword>
<dbReference type="PANTHER" id="PTHR11700">
    <property type="entry name" value="30S RIBOSOMAL PROTEIN S10 FAMILY MEMBER"/>
    <property type="match status" value="1"/>
</dbReference>
<accession>A0ABR0K332</accession>
<dbReference type="Pfam" id="PF00338">
    <property type="entry name" value="Ribosomal_S10"/>
    <property type="match status" value="1"/>
</dbReference>
<dbReference type="InterPro" id="IPR036838">
    <property type="entry name" value="Ribosomal_uS10_dom_sf"/>
</dbReference>
<gene>
    <name evidence="6" type="primary">RSM10</name>
    <name evidence="6" type="ORF">LTR24_007701</name>
</gene>
<keyword evidence="2 6" id="KW-0689">Ribosomal protein</keyword>
<organism evidence="6 7">
    <name type="scientific">Lithohypha guttulata</name>
    <dbReference type="NCBI Taxonomy" id="1690604"/>
    <lineage>
        <taxon>Eukaryota</taxon>
        <taxon>Fungi</taxon>
        <taxon>Dikarya</taxon>
        <taxon>Ascomycota</taxon>
        <taxon>Pezizomycotina</taxon>
        <taxon>Eurotiomycetes</taxon>
        <taxon>Chaetothyriomycetidae</taxon>
        <taxon>Chaetothyriales</taxon>
        <taxon>Trichomeriaceae</taxon>
        <taxon>Lithohypha</taxon>
    </lineage>
</organism>
<evidence type="ECO:0000256" key="4">
    <source>
        <dbReference type="SAM" id="MobiDB-lite"/>
    </source>
</evidence>
<dbReference type="Gene3D" id="3.30.70.600">
    <property type="entry name" value="Ribosomal protein S10 domain"/>
    <property type="match status" value="1"/>
</dbReference>
<evidence type="ECO:0000313" key="7">
    <source>
        <dbReference type="Proteomes" id="UP001345013"/>
    </source>
</evidence>
<evidence type="ECO:0000256" key="1">
    <source>
        <dbReference type="ARBA" id="ARBA00007102"/>
    </source>
</evidence>
<dbReference type="InterPro" id="IPR027486">
    <property type="entry name" value="Ribosomal_uS10_dom"/>
</dbReference>
<dbReference type="SMART" id="SM01403">
    <property type="entry name" value="Ribosomal_S10"/>
    <property type="match status" value="1"/>
</dbReference>
<keyword evidence="3" id="KW-0687">Ribonucleoprotein</keyword>
<dbReference type="HAMAP" id="MF_00508">
    <property type="entry name" value="Ribosomal_uS10"/>
    <property type="match status" value="1"/>
</dbReference>
<dbReference type="EMBL" id="JAVRRG010000120">
    <property type="protein sequence ID" value="KAK5083348.1"/>
    <property type="molecule type" value="Genomic_DNA"/>
</dbReference>
<sequence>MSASKCLRCTVEAARPAKRINIQSRPFIQSRSYANVTKEKAPRAAGSKTIRTATAQDTVLGEKVERIRAQPKRPAPRSPEPKSPARTPAEEHPLPTSEQIQALAQREPKSPVPLPPNVLAAFRTPYRHKAEHGIPVASLQLRSFSVRNLEFMANFAMRVAYYLKLPASGPTPLPKRIERWTMPRSNFVHKKSQENFERITMKRVITVFDGAPEVVEIWLAALRKWQYYGVGMKCNVWQFEGLDVASKMDKQLQDVEKELDTKLANFGWNNSVAPNKSIQEMLLRQGARVAGTPMMELRDDIKGAKNVDLFRDVK</sequence>
<evidence type="ECO:0000313" key="6">
    <source>
        <dbReference type="EMBL" id="KAK5083348.1"/>
    </source>
</evidence>
<name>A0ABR0K332_9EURO</name>
<feature type="region of interest" description="Disordered" evidence="4">
    <location>
        <begin position="33"/>
        <end position="96"/>
    </location>
</feature>
<dbReference type="GO" id="GO:0004830">
    <property type="term" value="F:tryptophan-tRNA ligase activity"/>
    <property type="evidence" value="ECO:0007669"/>
    <property type="project" value="UniProtKB-EC"/>
</dbReference>
<dbReference type="EC" id="6.1.1.2" evidence="6"/>